<dbReference type="InterPro" id="IPR010071">
    <property type="entry name" value="AA_adenyl_dom"/>
</dbReference>
<dbReference type="InterPro" id="IPR025110">
    <property type="entry name" value="AMP-bd_C"/>
</dbReference>
<dbReference type="InterPro" id="IPR045851">
    <property type="entry name" value="AMP-bd_C_sf"/>
</dbReference>
<dbReference type="EMBL" id="DXCN01000050">
    <property type="protein sequence ID" value="HIY95362.1"/>
    <property type="molecule type" value="Genomic_DNA"/>
</dbReference>
<protein>
    <submittedName>
        <fullName evidence="5">Amino acid adenylation domain-containing protein</fullName>
    </submittedName>
</protein>
<dbReference type="InterPro" id="IPR009081">
    <property type="entry name" value="PP-bd_ACP"/>
</dbReference>
<dbReference type="Pfam" id="PF13193">
    <property type="entry name" value="AMP-binding_C"/>
    <property type="match status" value="1"/>
</dbReference>
<dbReference type="Gene3D" id="3.40.50.1820">
    <property type="entry name" value="alpha/beta hydrolase"/>
    <property type="match status" value="1"/>
</dbReference>
<dbReference type="GO" id="GO:0003824">
    <property type="term" value="F:catalytic activity"/>
    <property type="evidence" value="ECO:0007669"/>
    <property type="project" value="InterPro"/>
</dbReference>
<dbReference type="Pfam" id="PF00975">
    <property type="entry name" value="Thioesterase"/>
    <property type="match status" value="1"/>
</dbReference>
<evidence type="ECO:0000256" key="1">
    <source>
        <dbReference type="ARBA" id="ARBA00001957"/>
    </source>
</evidence>
<dbReference type="NCBIfam" id="TIGR01733">
    <property type="entry name" value="AA-adenyl-dom"/>
    <property type="match status" value="1"/>
</dbReference>
<evidence type="ECO:0000256" key="2">
    <source>
        <dbReference type="ARBA" id="ARBA00022450"/>
    </source>
</evidence>
<dbReference type="PROSITE" id="PS50075">
    <property type="entry name" value="CARRIER"/>
    <property type="match status" value="1"/>
</dbReference>
<reference evidence="5" key="2">
    <citation type="submission" date="2021-04" db="EMBL/GenBank/DDBJ databases">
        <authorList>
            <person name="Gilroy R."/>
        </authorList>
    </citation>
    <scope>NUCLEOTIDE SEQUENCE</scope>
    <source>
        <strain evidence="5">ChiHjej12B11-9195</strain>
    </source>
</reference>
<dbReference type="InterPro" id="IPR023213">
    <property type="entry name" value="CAT-like_dom_sf"/>
</dbReference>
<dbReference type="InterPro" id="IPR036736">
    <property type="entry name" value="ACP-like_sf"/>
</dbReference>
<comment type="caution">
    <text evidence="5">The sequence shown here is derived from an EMBL/GenBank/DDBJ whole genome shotgun (WGS) entry which is preliminary data.</text>
</comment>
<evidence type="ECO:0000259" key="4">
    <source>
        <dbReference type="PROSITE" id="PS50075"/>
    </source>
</evidence>
<feature type="domain" description="Carrier" evidence="4">
    <location>
        <begin position="997"/>
        <end position="1071"/>
    </location>
</feature>
<dbReference type="InterPro" id="IPR001031">
    <property type="entry name" value="Thioesterase"/>
</dbReference>
<dbReference type="SMART" id="SM00823">
    <property type="entry name" value="PKS_PP"/>
    <property type="match status" value="1"/>
</dbReference>
<reference evidence="5" key="1">
    <citation type="journal article" date="2021" name="PeerJ">
        <title>Extensive microbial diversity within the chicken gut microbiome revealed by metagenomics and culture.</title>
        <authorList>
            <person name="Gilroy R."/>
            <person name="Ravi A."/>
            <person name="Getino M."/>
            <person name="Pursley I."/>
            <person name="Horton D.L."/>
            <person name="Alikhan N.F."/>
            <person name="Baker D."/>
            <person name="Gharbi K."/>
            <person name="Hall N."/>
            <person name="Watson M."/>
            <person name="Adriaenssens E.M."/>
            <person name="Foster-Nyarko E."/>
            <person name="Jarju S."/>
            <person name="Secka A."/>
            <person name="Antonio M."/>
            <person name="Oren A."/>
            <person name="Chaudhuri R.R."/>
            <person name="La Ragione R."/>
            <person name="Hildebrand F."/>
            <person name="Pallen M.J."/>
        </authorList>
    </citation>
    <scope>NUCLEOTIDE SEQUENCE</scope>
    <source>
        <strain evidence="5">ChiHjej12B11-9195</strain>
    </source>
</reference>
<dbReference type="InterPro" id="IPR000873">
    <property type="entry name" value="AMP-dep_synth/lig_dom"/>
</dbReference>
<keyword evidence="3" id="KW-0597">Phosphoprotein</keyword>
<dbReference type="PANTHER" id="PTHR45527:SF1">
    <property type="entry name" value="FATTY ACID SYNTHASE"/>
    <property type="match status" value="1"/>
</dbReference>
<keyword evidence="2" id="KW-0596">Phosphopantetheine</keyword>
<comment type="cofactor">
    <cofactor evidence="1">
        <name>pantetheine 4'-phosphate</name>
        <dbReference type="ChEBI" id="CHEBI:47942"/>
    </cofactor>
</comment>
<dbReference type="PROSITE" id="PS00455">
    <property type="entry name" value="AMP_BINDING"/>
    <property type="match status" value="1"/>
</dbReference>
<name>A0A9D1ZRZ0_9MICC</name>
<dbReference type="Gene3D" id="3.30.559.10">
    <property type="entry name" value="Chloramphenicol acetyltransferase-like domain"/>
    <property type="match status" value="1"/>
</dbReference>
<dbReference type="Gene3D" id="3.30.559.30">
    <property type="entry name" value="Nonribosomal peptide synthetase, condensation domain"/>
    <property type="match status" value="1"/>
</dbReference>
<dbReference type="SUPFAM" id="SSF53474">
    <property type="entry name" value="alpha/beta-Hydrolases"/>
    <property type="match status" value="1"/>
</dbReference>
<dbReference type="InterPro" id="IPR001242">
    <property type="entry name" value="Condensation_dom"/>
</dbReference>
<accession>A0A9D1ZRZ0</accession>
<dbReference type="Pfam" id="PF00501">
    <property type="entry name" value="AMP-binding"/>
    <property type="match status" value="1"/>
</dbReference>
<dbReference type="GO" id="GO:0043041">
    <property type="term" value="P:amino acid activation for nonribosomal peptide biosynthetic process"/>
    <property type="evidence" value="ECO:0007669"/>
    <property type="project" value="TreeGrafter"/>
</dbReference>
<dbReference type="InterPro" id="IPR029058">
    <property type="entry name" value="AB_hydrolase_fold"/>
</dbReference>
<dbReference type="Gene3D" id="3.40.50.12780">
    <property type="entry name" value="N-terminal domain of ligase-like"/>
    <property type="match status" value="1"/>
</dbReference>
<evidence type="ECO:0000313" key="6">
    <source>
        <dbReference type="Proteomes" id="UP000824134"/>
    </source>
</evidence>
<evidence type="ECO:0000313" key="5">
    <source>
        <dbReference type="EMBL" id="HIY95362.1"/>
    </source>
</evidence>
<dbReference type="SUPFAM" id="SSF47336">
    <property type="entry name" value="ACP-like"/>
    <property type="match status" value="1"/>
</dbReference>
<organism evidence="5 6">
    <name type="scientific">Candidatus Rothia avicola</name>
    <dbReference type="NCBI Taxonomy" id="2840478"/>
    <lineage>
        <taxon>Bacteria</taxon>
        <taxon>Bacillati</taxon>
        <taxon>Actinomycetota</taxon>
        <taxon>Actinomycetes</taxon>
        <taxon>Micrococcales</taxon>
        <taxon>Micrococcaceae</taxon>
        <taxon>Rothia</taxon>
    </lineage>
</organism>
<dbReference type="GO" id="GO:0008610">
    <property type="term" value="P:lipid biosynthetic process"/>
    <property type="evidence" value="ECO:0007669"/>
    <property type="project" value="UniProtKB-ARBA"/>
</dbReference>
<dbReference type="Gene3D" id="3.30.300.30">
    <property type="match status" value="1"/>
</dbReference>
<dbReference type="SUPFAM" id="SSF56801">
    <property type="entry name" value="Acetyl-CoA synthetase-like"/>
    <property type="match status" value="1"/>
</dbReference>
<dbReference type="InterPro" id="IPR042099">
    <property type="entry name" value="ANL_N_sf"/>
</dbReference>
<dbReference type="CDD" id="cd05930">
    <property type="entry name" value="A_NRPS"/>
    <property type="match status" value="1"/>
</dbReference>
<dbReference type="Proteomes" id="UP000824134">
    <property type="component" value="Unassembled WGS sequence"/>
</dbReference>
<sequence length="1332" mass="143812">MTDERYLLPAPARGIFFATERDPGSTAYTTAELVAFDGVPRADLLKQALAQVYAENEALRAVFTTGPADTADDTGVAAPGHAIFWRALSPREHLDRICLLQEVELDQDEGAAQDADQAIHTWASQRLGRPLDVLNGAGVDSALVSLGGRYWFYHAVHHLLADGFAAYELLRRLFAIYRALERGEMLATQQRANLADLAQQDTDEVPLAREHTRAYRDYLDTLDWEQDPTLEQGQRQPGDRFSVRYRLPLSPELQERYRRYGQQVGASWPQLMVAALGSYLGRAQRLDHFRALVPQMNRLLPGRSARPCAKTACTAVNLLPVLCPARGQAADMVRVVQEGLSFNARNALAPYEELEAVAASYGARLGGAQINVIPFDDYLDCGKAGAGQVINVAAGPVPHLTLTVRGMPHRNRPLALEVDINRVLVQAEAAGDFAERLVSWLDRWVLAAAGGQSIDELSLATDSEQSQLDLFQGERKDYSYRPLAAVFEERARTVPEALALVEAPSYEADGQGEAGQAVQEPRQLTYGQFRRWSLALAASLEQQGVGAGTRVAVRGGRSLEFMVAVYALLYLGAVYVPLEPSLPPARVQSMCEDAGVGLVLDTASGVAPLADLEGQGLSQPRELAGLELSGSSPLYVLFTSGSTGKPKGVEVSAQALYNRLAWQQELLGLRAGELVLHKTPISFDVHVWELYWGPTQGAKTLLCAPGGHRDPVYLAGLMTDYAVDVLHFAPSMLAALVASSRARDLLAAGPCPRAIICSGEALDAQLVDSVQGLTAARVHNFYGPTEAAIDVTAYSMEPGQVPAVIPIGRPVANTVVSVRDAVGQPCPPLVTGELYLHGIQVSSGYLNRPEATAQAFSQDERLGPTYATGDLVQWGMDGNLYYRGRADHQIKIRGQRVELSEIETVLAASIGVQRSCVLYRKQGAGENLIAFVQGEPGLSREGLIQAVRSQAEQKLSSYMVPSIWVVLDELPLTLNGKIDRAALSALEVEAEAGEEDLPQSMTLERYCRVFSEILGQPAGPDTDFFASGGHSLLALSLVEALGKEFGRDFSLMSVLRNPTPASLAAAADDSGQDDYRPVLTLREGGGAPIIFLPPAGGLSWCYSSLLTLLPADRPVLALQAENYSGAQQPEATSVSDLAGRYRELLLRQVAGRGTAVSGLEGATLVGWSLGGMVAQELAHQLEARGLNLERVLLLDSYPQSHWRSLPPATEYDRWLAVARMGGLELPEEQLTENGVRAALRESRSALAALPEEMLGVCLEQIQQAMNLIRQGDPQMISTPLVLFSAQASQEAGLNPADWGPFASSLQVTTVSGAHTDLVNATKVAAAFRQVWP</sequence>
<dbReference type="GO" id="GO:0005737">
    <property type="term" value="C:cytoplasm"/>
    <property type="evidence" value="ECO:0007669"/>
    <property type="project" value="TreeGrafter"/>
</dbReference>
<proteinExistence type="predicted"/>
<dbReference type="SUPFAM" id="SSF52777">
    <property type="entry name" value="CoA-dependent acyltransferases"/>
    <property type="match status" value="2"/>
</dbReference>
<dbReference type="InterPro" id="IPR020845">
    <property type="entry name" value="AMP-binding_CS"/>
</dbReference>
<dbReference type="GO" id="GO:0031177">
    <property type="term" value="F:phosphopantetheine binding"/>
    <property type="evidence" value="ECO:0007669"/>
    <property type="project" value="InterPro"/>
</dbReference>
<dbReference type="PANTHER" id="PTHR45527">
    <property type="entry name" value="NONRIBOSOMAL PEPTIDE SYNTHETASE"/>
    <property type="match status" value="1"/>
</dbReference>
<dbReference type="Pfam" id="PF00550">
    <property type="entry name" value="PP-binding"/>
    <property type="match status" value="1"/>
</dbReference>
<evidence type="ECO:0000256" key="3">
    <source>
        <dbReference type="ARBA" id="ARBA00022553"/>
    </source>
</evidence>
<gene>
    <name evidence="5" type="ORF">H9821_06850</name>
</gene>
<dbReference type="InterPro" id="IPR020802">
    <property type="entry name" value="TesA-like"/>
</dbReference>
<dbReference type="GO" id="GO:0044550">
    <property type="term" value="P:secondary metabolite biosynthetic process"/>
    <property type="evidence" value="ECO:0007669"/>
    <property type="project" value="TreeGrafter"/>
</dbReference>
<dbReference type="InterPro" id="IPR020806">
    <property type="entry name" value="PKS_PP-bd"/>
</dbReference>
<dbReference type="SMART" id="SM00824">
    <property type="entry name" value="PKS_TE"/>
    <property type="match status" value="1"/>
</dbReference>
<dbReference type="Pfam" id="PF00668">
    <property type="entry name" value="Condensation"/>
    <property type="match status" value="1"/>
</dbReference>